<dbReference type="SMART" id="SM00112">
    <property type="entry name" value="CA"/>
    <property type="match status" value="5"/>
</dbReference>
<reference evidence="9 10" key="1">
    <citation type="submission" date="2021-05" db="EMBL/GenBank/DDBJ databases">
        <authorList>
            <person name="Zahm M."/>
            <person name="Klopp C."/>
            <person name="Cabau C."/>
            <person name="Kuhl H."/>
            <person name="Suciu R."/>
            <person name="Ciorpac M."/>
            <person name="Holostenco D."/>
            <person name="Gessner J."/>
            <person name="Wuertz S."/>
            <person name="Hohne C."/>
            <person name="Stock M."/>
            <person name="Gislard M."/>
            <person name="Lluch J."/>
            <person name="Milhes M."/>
            <person name="Lampietro C."/>
            <person name="Lopez Roques C."/>
            <person name="Donnadieu C."/>
            <person name="Du K."/>
            <person name="Schartl M."/>
            <person name="Guiguen Y."/>
        </authorList>
    </citation>
    <scope>NUCLEOTIDE SEQUENCE [LARGE SCALE GENOMIC DNA]</scope>
    <source>
        <strain evidence="9">Hh-F2</strain>
        <tissue evidence="9">Blood</tissue>
    </source>
</reference>
<evidence type="ECO:0000256" key="5">
    <source>
        <dbReference type="PROSITE-ProRule" id="PRU00043"/>
    </source>
</evidence>
<feature type="transmembrane region" description="Helical" evidence="6">
    <location>
        <begin position="698"/>
        <end position="722"/>
    </location>
</feature>
<feature type="signal peptide" evidence="7">
    <location>
        <begin position="1"/>
        <end position="27"/>
    </location>
</feature>
<dbReference type="PROSITE" id="PS50268">
    <property type="entry name" value="CADHERIN_2"/>
    <property type="match status" value="5"/>
</dbReference>
<dbReference type="SUPFAM" id="SSF49313">
    <property type="entry name" value="Cadherin-like"/>
    <property type="match status" value="6"/>
</dbReference>
<comment type="subcellular location">
    <subcellularLocation>
        <location evidence="1">Membrane</location>
    </subcellularLocation>
</comment>
<keyword evidence="6" id="KW-0812">Transmembrane</keyword>
<gene>
    <name evidence="9" type="ORF">HHUSO_G26158</name>
</gene>
<dbReference type="InterPro" id="IPR039808">
    <property type="entry name" value="Cadherin"/>
</dbReference>
<feature type="domain" description="Cadherin" evidence="8">
    <location>
        <begin position="467"/>
        <end position="573"/>
    </location>
</feature>
<dbReference type="PRINTS" id="PR00205">
    <property type="entry name" value="CADHERIN"/>
</dbReference>
<dbReference type="PANTHER" id="PTHR24027">
    <property type="entry name" value="CADHERIN-23"/>
    <property type="match status" value="1"/>
</dbReference>
<evidence type="ECO:0000313" key="9">
    <source>
        <dbReference type="EMBL" id="KAK6474020.1"/>
    </source>
</evidence>
<feature type="domain" description="Cadherin" evidence="8">
    <location>
        <begin position="40"/>
        <end position="141"/>
    </location>
</feature>
<evidence type="ECO:0000259" key="8">
    <source>
        <dbReference type="PROSITE" id="PS50268"/>
    </source>
</evidence>
<dbReference type="InterPro" id="IPR015919">
    <property type="entry name" value="Cadherin-like_sf"/>
</dbReference>
<evidence type="ECO:0000256" key="4">
    <source>
        <dbReference type="ARBA" id="ARBA00023136"/>
    </source>
</evidence>
<evidence type="ECO:0000256" key="7">
    <source>
        <dbReference type="SAM" id="SignalP"/>
    </source>
</evidence>
<dbReference type="InterPro" id="IPR020894">
    <property type="entry name" value="Cadherin_CS"/>
</dbReference>
<organism evidence="9 10">
    <name type="scientific">Huso huso</name>
    <name type="common">Beluga</name>
    <name type="synonym">Acipenser huso</name>
    <dbReference type="NCBI Taxonomy" id="61971"/>
    <lineage>
        <taxon>Eukaryota</taxon>
        <taxon>Metazoa</taxon>
        <taxon>Chordata</taxon>
        <taxon>Craniata</taxon>
        <taxon>Vertebrata</taxon>
        <taxon>Euteleostomi</taxon>
        <taxon>Actinopterygii</taxon>
        <taxon>Chondrostei</taxon>
        <taxon>Acipenseriformes</taxon>
        <taxon>Acipenseridae</taxon>
        <taxon>Huso</taxon>
    </lineage>
</organism>
<dbReference type="PANTHER" id="PTHR24027:SF441">
    <property type="entry name" value="CADHERIN DOMAIN-CONTAINING PROTEIN"/>
    <property type="match status" value="1"/>
</dbReference>
<feature type="domain" description="Cadherin" evidence="8">
    <location>
        <begin position="250"/>
        <end position="346"/>
    </location>
</feature>
<sequence>MDQMSSFRALLLALLQICVFRVEFTVAQKDPEFIGLQPIVKIQEDSQPNSLVLEFQMKTVDPDPQIEIFNINPPTTVFALPTIHQGTGNIHNVMLRLSSNASLDFETLRLYRLELRVSANNSTATQTLEVEVLDVNEPPQCDAVFQFPGAVVKIPNDLTVPIELYHVVASDPDINNTLNYRIHQVWPASARPQFMIDGIGTIYSNQGFGYQSSDKDFIVNVTVSDEQGASCRGKVRIEILPVLDHTLNFTVPSQSVTISEDIQVGSVVAIVKALGSELRYEFVGNYPAYRISQDGIIRTTCELDLETNGDQQWSILMIRAFSTTHRSGTATVNVTVLDVNDNPPTCTPSVIVLCIPETTAIYTELATLSCSDADITNNSVSYQLEPNAVSQFKFHLQGSQLQASPMPAGLELPLVNNTLDYDNAEIAHNNFQYKATIFVIDGGLPPLTTVVQVLVTVTPVNEFIPGFQQPVQFLVNEDAGRGTVIGMVRATDGDWEHDSIRYSITGADQGFSINPKTGELYLRRELDFETQPTHRFVVQAEDLNQDINPSVRKQTTQEVTINVQNVNDNPPECNPFYETEIYSILSLTEEILSLTCWDVDGDRLTATLTNGGKNDRFRLNELQLFSKNAFSYNPEGIFDPIFFELRIEVTDGKFSTTVLVIIHVKPWTTTVPTTTTPTTTRKPWVQTVISSYWEPEPWFVAVMTVTIALALIALGLLIWKILQCTSACGKSTQEMSQPLLQNTYMNFAEEAKPQNPRDTPQTFNGKAQDPVTGRNYLFNSITGERRWT</sequence>
<accession>A0ABR0YN92</accession>
<evidence type="ECO:0000256" key="2">
    <source>
        <dbReference type="ARBA" id="ARBA00022737"/>
    </source>
</evidence>
<dbReference type="Gene3D" id="2.60.40.60">
    <property type="entry name" value="Cadherins"/>
    <property type="match status" value="5"/>
</dbReference>
<feature type="chain" id="PRO_5045242788" evidence="7">
    <location>
        <begin position="28"/>
        <end position="788"/>
    </location>
</feature>
<dbReference type="CDD" id="cd11304">
    <property type="entry name" value="Cadherin_repeat"/>
    <property type="match status" value="4"/>
</dbReference>
<evidence type="ECO:0000256" key="1">
    <source>
        <dbReference type="ARBA" id="ARBA00004370"/>
    </source>
</evidence>
<evidence type="ECO:0000313" key="10">
    <source>
        <dbReference type="Proteomes" id="UP001369086"/>
    </source>
</evidence>
<keyword evidence="4 6" id="KW-0472">Membrane</keyword>
<feature type="domain" description="Cadherin" evidence="8">
    <location>
        <begin position="347"/>
        <end position="467"/>
    </location>
</feature>
<dbReference type="PROSITE" id="PS00232">
    <property type="entry name" value="CADHERIN_1"/>
    <property type="match status" value="1"/>
</dbReference>
<dbReference type="InterPro" id="IPR002126">
    <property type="entry name" value="Cadherin-like_dom"/>
</dbReference>
<dbReference type="Proteomes" id="UP001369086">
    <property type="component" value="Unassembled WGS sequence"/>
</dbReference>
<dbReference type="Pfam" id="PF00028">
    <property type="entry name" value="Cadherin"/>
    <property type="match status" value="1"/>
</dbReference>
<keyword evidence="3 5" id="KW-0106">Calcium</keyword>
<evidence type="ECO:0000256" key="3">
    <source>
        <dbReference type="ARBA" id="ARBA00022837"/>
    </source>
</evidence>
<feature type="domain" description="Cadherin" evidence="8">
    <location>
        <begin position="152"/>
        <end position="254"/>
    </location>
</feature>
<keyword evidence="7" id="KW-0732">Signal</keyword>
<keyword evidence="10" id="KW-1185">Reference proteome</keyword>
<proteinExistence type="predicted"/>
<dbReference type="EMBL" id="JAHFZB010000026">
    <property type="protein sequence ID" value="KAK6474020.1"/>
    <property type="molecule type" value="Genomic_DNA"/>
</dbReference>
<comment type="caution">
    <text evidence="9">The sequence shown here is derived from an EMBL/GenBank/DDBJ whole genome shotgun (WGS) entry which is preliminary data.</text>
</comment>
<protein>
    <submittedName>
        <fullName evidence="9">Cadherin-related family member 4-like</fullName>
    </submittedName>
</protein>
<keyword evidence="6" id="KW-1133">Transmembrane helix</keyword>
<keyword evidence="2" id="KW-0677">Repeat</keyword>
<evidence type="ECO:0000256" key="6">
    <source>
        <dbReference type="SAM" id="Phobius"/>
    </source>
</evidence>
<name>A0ABR0YN92_HUSHU</name>